<name>A0A2K2DM45_BRADI</name>
<dbReference type="InterPro" id="IPR036404">
    <property type="entry name" value="Jacalin-like_lectin_dom_sf"/>
</dbReference>
<feature type="non-terminal residue" evidence="4">
    <location>
        <position position="1"/>
    </location>
</feature>
<dbReference type="GO" id="GO:0030246">
    <property type="term" value="F:carbohydrate binding"/>
    <property type="evidence" value="ECO:0007669"/>
    <property type="project" value="UniProtKB-KW"/>
</dbReference>
<reference evidence="4 5" key="1">
    <citation type="journal article" date="2010" name="Nature">
        <title>Genome sequencing and analysis of the model grass Brachypodium distachyon.</title>
        <authorList>
            <consortium name="International Brachypodium Initiative"/>
        </authorList>
    </citation>
    <scope>NUCLEOTIDE SEQUENCE [LARGE SCALE GENOMIC DNA]</scope>
    <source>
        <strain evidence="4 5">Bd21</strain>
    </source>
</reference>
<evidence type="ECO:0000313" key="6">
    <source>
        <dbReference type="Proteomes" id="UP000008810"/>
    </source>
</evidence>
<feature type="compositionally biased region" description="Basic and acidic residues" evidence="2">
    <location>
        <begin position="129"/>
        <end position="138"/>
    </location>
</feature>
<dbReference type="OrthoDB" id="597900at2759"/>
<keyword evidence="6" id="KW-1185">Reference proteome</keyword>
<dbReference type="Gene3D" id="2.100.10.30">
    <property type="entry name" value="Jacalin-like lectin domain"/>
    <property type="match status" value="1"/>
</dbReference>
<organism evidence="4">
    <name type="scientific">Brachypodium distachyon</name>
    <name type="common">Purple false brome</name>
    <name type="synonym">Trachynia distachya</name>
    <dbReference type="NCBI Taxonomy" id="15368"/>
    <lineage>
        <taxon>Eukaryota</taxon>
        <taxon>Viridiplantae</taxon>
        <taxon>Streptophyta</taxon>
        <taxon>Embryophyta</taxon>
        <taxon>Tracheophyta</taxon>
        <taxon>Spermatophyta</taxon>
        <taxon>Magnoliopsida</taxon>
        <taxon>Liliopsida</taxon>
        <taxon>Poales</taxon>
        <taxon>Poaceae</taxon>
        <taxon>BOP clade</taxon>
        <taxon>Pooideae</taxon>
        <taxon>Stipodae</taxon>
        <taxon>Brachypodieae</taxon>
        <taxon>Brachypodium</taxon>
    </lineage>
</organism>
<gene>
    <name evidence="4" type="ORF">BRADI_1g30651v3</name>
</gene>
<dbReference type="AlphaFoldDB" id="A0A2K2DM45"/>
<reference evidence="5" key="3">
    <citation type="submission" date="2018-08" db="UniProtKB">
        <authorList>
            <consortium name="EnsemblPlants"/>
        </authorList>
    </citation>
    <scope>IDENTIFICATION</scope>
    <source>
        <strain evidence="5">cv. Bd21</strain>
    </source>
</reference>
<evidence type="ECO:0000256" key="1">
    <source>
        <dbReference type="ARBA" id="ARBA00022734"/>
    </source>
</evidence>
<feature type="domain" description="Jacalin-type lectin" evidence="3">
    <location>
        <begin position="1"/>
        <end position="116"/>
    </location>
</feature>
<dbReference type="PROSITE" id="PS51752">
    <property type="entry name" value="JACALIN_LECTIN"/>
    <property type="match status" value="1"/>
</dbReference>
<dbReference type="Proteomes" id="UP000008810">
    <property type="component" value="Chromosome 1"/>
</dbReference>
<dbReference type="SUPFAM" id="SSF51101">
    <property type="entry name" value="Mannose-binding lectins"/>
    <property type="match status" value="1"/>
</dbReference>
<feature type="region of interest" description="Disordered" evidence="2">
    <location>
        <begin position="79"/>
        <end position="147"/>
    </location>
</feature>
<dbReference type="Gramene" id="PNT75346">
    <property type="protein sequence ID" value="PNT75346"/>
    <property type="gene ID" value="BRADI_1g30651v3"/>
</dbReference>
<sequence length="147" mass="15585">GEVIDSIAYSYIDQAGKKQTAGPWGGNRGLTFTIVLAPSETIKTISGTTVDFMGNTVVTSLTFVTNVTTYGPFGKANVGEEAHGSADSGARRGPRGLAVGPRGCGGVRGLGGGRIDGERPEEFGTVAEQEQRVRERKTWGRRRAREK</sequence>
<evidence type="ECO:0000313" key="5">
    <source>
        <dbReference type="EnsemblPlants" id="PNT75346"/>
    </source>
</evidence>
<reference evidence="4" key="2">
    <citation type="submission" date="2017-06" db="EMBL/GenBank/DDBJ databases">
        <title>WGS assembly of Brachypodium distachyon.</title>
        <authorList>
            <consortium name="The International Brachypodium Initiative"/>
            <person name="Lucas S."/>
            <person name="Harmon-Smith M."/>
            <person name="Lail K."/>
            <person name="Tice H."/>
            <person name="Grimwood J."/>
            <person name="Bruce D."/>
            <person name="Barry K."/>
            <person name="Shu S."/>
            <person name="Lindquist E."/>
            <person name="Wang M."/>
            <person name="Pitluck S."/>
            <person name="Vogel J.P."/>
            <person name="Garvin D.F."/>
            <person name="Mockler T.C."/>
            <person name="Schmutz J."/>
            <person name="Rokhsar D."/>
            <person name="Bevan M.W."/>
        </authorList>
    </citation>
    <scope>NUCLEOTIDE SEQUENCE</scope>
    <source>
        <strain evidence="4">Bd21</strain>
    </source>
</reference>
<proteinExistence type="predicted"/>
<accession>A0A2K2DM45</accession>
<dbReference type="Pfam" id="PF01419">
    <property type="entry name" value="Jacalin"/>
    <property type="match status" value="1"/>
</dbReference>
<feature type="compositionally biased region" description="Gly residues" evidence="2">
    <location>
        <begin position="102"/>
        <end position="114"/>
    </location>
</feature>
<dbReference type="PANTHER" id="PTHR46506">
    <property type="entry name" value="OS05G0143600 PROTEIN"/>
    <property type="match status" value="1"/>
</dbReference>
<dbReference type="EMBL" id="CM000880">
    <property type="protein sequence ID" value="PNT75346.1"/>
    <property type="molecule type" value="Genomic_DNA"/>
</dbReference>
<evidence type="ECO:0000256" key="2">
    <source>
        <dbReference type="SAM" id="MobiDB-lite"/>
    </source>
</evidence>
<protein>
    <recommendedName>
        <fullName evidence="3">Jacalin-type lectin domain-containing protein</fullName>
    </recommendedName>
</protein>
<dbReference type="InParanoid" id="A0A2K2DM45"/>
<evidence type="ECO:0000313" key="4">
    <source>
        <dbReference type="EMBL" id="PNT75346.1"/>
    </source>
</evidence>
<dbReference type="EnsemblPlants" id="PNT75346">
    <property type="protein sequence ID" value="PNT75346"/>
    <property type="gene ID" value="BRADI_1g30651v3"/>
</dbReference>
<dbReference type="InterPro" id="IPR001229">
    <property type="entry name" value="Jacalin-like_lectin_dom"/>
</dbReference>
<keyword evidence="1" id="KW-0430">Lectin</keyword>
<evidence type="ECO:0000259" key="3">
    <source>
        <dbReference type="PROSITE" id="PS51752"/>
    </source>
</evidence>